<dbReference type="InterPro" id="IPR036264">
    <property type="entry name" value="Bact_exopeptidase_dim_dom"/>
</dbReference>
<dbReference type="Pfam" id="PF07687">
    <property type="entry name" value="M20_dimer"/>
    <property type="match status" value="1"/>
</dbReference>
<evidence type="ECO:0000256" key="3">
    <source>
        <dbReference type="ARBA" id="ARBA00006247"/>
    </source>
</evidence>
<proteinExistence type="inferred from homology"/>
<dbReference type="Gene3D" id="3.40.630.10">
    <property type="entry name" value="Zn peptidases"/>
    <property type="match status" value="1"/>
</dbReference>
<evidence type="ECO:0000256" key="1">
    <source>
        <dbReference type="ARBA" id="ARBA00001941"/>
    </source>
</evidence>
<protein>
    <submittedName>
        <fullName evidence="9">Acetylornithine deacetylase</fullName>
    </submittedName>
</protein>
<evidence type="ECO:0000259" key="8">
    <source>
        <dbReference type="Pfam" id="PF07687"/>
    </source>
</evidence>
<dbReference type="InterPro" id="IPR011650">
    <property type="entry name" value="Peptidase_M20_dimer"/>
</dbReference>
<dbReference type="SUPFAM" id="SSF53187">
    <property type="entry name" value="Zn-dependent exopeptidases"/>
    <property type="match status" value="1"/>
</dbReference>
<dbReference type="InterPro" id="IPR050072">
    <property type="entry name" value="Peptidase_M20A"/>
</dbReference>
<dbReference type="GO" id="GO:0016787">
    <property type="term" value="F:hydrolase activity"/>
    <property type="evidence" value="ECO:0007669"/>
    <property type="project" value="UniProtKB-KW"/>
</dbReference>
<keyword evidence="6" id="KW-0862">Zinc</keyword>
<dbReference type="NCBIfam" id="NF005373">
    <property type="entry name" value="PRK06915.1"/>
    <property type="match status" value="1"/>
</dbReference>
<comment type="cofactor">
    <cofactor evidence="1">
        <name>Co(2+)</name>
        <dbReference type="ChEBI" id="CHEBI:48828"/>
    </cofactor>
</comment>
<dbReference type="NCBIfam" id="TIGR01910">
    <property type="entry name" value="DapE-ArgE"/>
    <property type="match status" value="1"/>
</dbReference>
<evidence type="ECO:0000256" key="6">
    <source>
        <dbReference type="ARBA" id="ARBA00022833"/>
    </source>
</evidence>
<keyword evidence="4" id="KW-0479">Metal-binding</keyword>
<dbReference type="AlphaFoldDB" id="A0A1H3NMB9"/>
<evidence type="ECO:0000256" key="5">
    <source>
        <dbReference type="ARBA" id="ARBA00022801"/>
    </source>
</evidence>
<comment type="similarity">
    <text evidence="3">Belongs to the peptidase M20A family.</text>
</comment>
<dbReference type="PANTHER" id="PTHR43808:SF25">
    <property type="entry name" value="PEPTIDASE M20 DIMERISATION DOMAIN-CONTAINING PROTEIN"/>
    <property type="match status" value="1"/>
</dbReference>
<sequence>MELKEQIHVWMKKNEGELFRMLQSMVREPSIQANEAGIQLLTKGWLEEVGFEVDMWEPGGELFIHEAFLSARDSFAGSPNVVGVKKGNGFGRSLVLNGHVDVVREGDSDDWHTDPFSGEIKDGKLYGRGATDMKGGNAAMLFALQALHDLNIVCEGDIIFHSVIEEESGGAGTLAAILRGYAGDAALIPEPTQMKIFPKQQGSLWFRLHIKGASAHGGTPYRGVNAIEKAMAVFLSLKELEKIRNDRVSDPLYEEVPIPLPINVGVVEGGDWPSSVPDLVKLEGRYGVGPDETVEAAQAEFEAWIAGLGKKDNWFAAHPVKLEWFGARWLPGAIDTDHPLMNILTKNYEKVMGEIPAVEASPWGTDGGLLTAVGNTPTIVFGPGITSLAHFANEYVELDKVRSCAEIIAYTILEWCSGINKEAEE</sequence>
<evidence type="ECO:0000256" key="2">
    <source>
        <dbReference type="ARBA" id="ARBA00001947"/>
    </source>
</evidence>
<name>A0A1H3NMB9_9BACI</name>
<keyword evidence="5" id="KW-0378">Hydrolase</keyword>
<dbReference type="SUPFAM" id="SSF55031">
    <property type="entry name" value="Bacterial exopeptidase dimerisation domain"/>
    <property type="match status" value="1"/>
</dbReference>
<accession>A0A1H3NMB9</accession>
<organism evidence="9 10">
    <name type="scientific">Evansella caseinilytica</name>
    <dbReference type="NCBI Taxonomy" id="1503961"/>
    <lineage>
        <taxon>Bacteria</taxon>
        <taxon>Bacillati</taxon>
        <taxon>Bacillota</taxon>
        <taxon>Bacilli</taxon>
        <taxon>Bacillales</taxon>
        <taxon>Bacillaceae</taxon>
        <taxon>Evansella</taxon>
    </lineage>
</organism>
<evidence type="ECO:0000256" key="7">
    <source>
        <dbReference type="ARBA" id="ARBA00023285"/>
    </source>
</evidence>
<keyword evidence="10" id="KW-1185">Reference proteome</keyword>
<keyword evidence="7" id="KW-0170">Cobalt</keyword>
<dbReference type="EMBL" id="FNPI01000004">
    <property type="protein sequence ID" value="SDY89903.1"/>
    <property type="molecule type" value="Genomic_DNA"/>
</dbReference>
<dbReference type="OrthoDB" id="9792335at2"/>
<dbReference type="STRING" id="1503961.SAMN05421736_104126"/>
<evidence type="ECO:0000313" key="9">
    <source>
        <dbReference type="EMBL" id="SDY89903.1"/>
    </source>
</evidence>
<dbReference type="PANTHER" id="PTHR43808">
    <property type="entry name" value="ACETYLORNITHINE DEACETYLASE"/>
    <property type="match status" value="1"/>
</dbReference>
<comment type="cofactor">
    <cofactor evidence="2">
        <name>Zn(2+)</name>
        <dbReference type="ChEBI" id="CHEBI:29105"/>
    </cofactor>
</comment>
<dbReference type="GO" id="GO:0046872">
    <property type="term" value="F:metal ion binding"/>
    <property type="evidence" value="ECO:0007669"/>
    <property type="project" value="UniProtKB-KW"/>
</dbReference>
<evidence type="ECO:0000313" key="10">
    <source>
        <dbReference type="Proteomes" id="UP000198935"/>
    </source>
</evidence>
<dbReference type="Gene3D" id="3.30.70.360">
    <property type="match status" value="1"/>
</dbReference>
<dbReference type="InterPro" id="IPR002933">
    <property type="entry name" value="Peptidase_M20"/>
</dbReference>
<dbReference type="Pfam" id="PF01546">
    <property type="entry name" value="Peptidase_M20"/>
    <property type="match status" value="1"/>
</dbReference>
<evidence type="ECO:0000256" key="4">
    <source>
        <dbReference type="ARBA" id="ARBA00022723"/>
    </source>
</evidence>
<gene>
    <name evidence="9" type="ORF">SAMN05421736_104126</name>
</gene>
<feature type="domain" description="Peptidase M20 dimerisation" evidence="8">
    <location>
        <begin position="200"/>
        <end position="311"/>
    </location>
</feature>
<reference evidence="10" key="1">
    <citation type="submission" date="2016-10" db="EMBL/GenBank/DDBJ databases">
        <authorList>
            <person name="Varghese N."/>
            <person name="Submissions S."/>
        </authorList>
    </citation>
    <scope>NUCLEOTIDE SEQUENCE [LARGE SCALE GENOMIC DNA]</scope>
    <source>
        <strain evidence="10">SP</strain>
    </source>
</reference>
<dbReference type="Proteomes" id="UP000198935">
    <property type="component" value="Unassembled WGS sequence"/>
</dbReference>
<dbReference type="InterPro" id="IPR010182">
    <property type="entry name" value="ArgE/DapE"/>
</dbReference>